<reference evidence="3" key="1">
    <citation type="journal article" date="2019" name="Int. J. Syst. Evol. Microbiol.">
        <title>The Global Catalogue of Microorganisms (GCM) 10K type strain sequencing project: providing services to taxonomists for standard genome sequencing and annotation.</title>
        <authorList>
            <consortium name="The Broad Institute Genomics Platform"/>
            <consortium name="The Broad Institute Genome Sequencing Center for Infectious Disease"/>
            <person name="Wu L."/>
            <person name="Ma J."/>
        </authorList>
    </citation>
    <scope>NUCLEOTIDE SEQUENCE [LARGE SCALE GENOMIC DNA]</scope>
    <source>
        <strain evidence="3">CCUG 62763</strain>
    </source>
</reference>
<evidence type="ECO:0000313" key="3">
    <source>
        <dbReference type="Proteomes" id="UP001596025"/>
    </source>
</evidence>
<dbReference type="EMBL" id="JBHSGR010000002">
    <property type="protein sequence ID" value="MFC4692331.1"/>
    <property type="molecule type" value="Genomic_DNA"/>
</dbReference>
<evidence type="ECO:0000313" key="2">
    <source>
        <dbReference type="EMBL" id="MFC4692331.1"/>
    </source>
</evidence>
<evidence type="ECO:0000256" key="1">
    <source>
        <dbReference type="ARBA" id="ARBA00010169"/>
    </source>
</evidence>
<sequence>MTAVDVVEVVVTGPDADWLAGYTRTLVEERLAACGHQLAAIRSVYRWAGEVHDDPEARVALHTRAALVPAIVARTAELHPYDVPCVIALPLVGGGPDYLRWVVAETREP</sequence>
<gene>
    <name evidence="2" type="primary">cutA</name>
    <name evidence="2" type="ORF">ACFO3M_02920</name>
</gene>
<dbReference type="Gene3D" id="3.30.70.120">
    <property type="match status" value="1"/>
</dbReference>
<comment type="similarity">
    <text evidence="1">Belongs to the CutA family.</text>
</comment>
<name>A0ABV9LEX0_9ACTN</name>
<dbReference type="Pfam" id="PF03091">
    <property type="entry name" value="CutA1"/>
    <property type="match status" value="1"/>
</dbReference>
<dbReference type="RefSeq" id="WP_387986115.1">
    <property type="nucleotide sequence ID" value="NZ_JBHSGR010000002.1"/>
</dbReference>
<comment type="caution">
    <text evidence="2">The sequence shown here is derived from an EMBL/GenBank/DDBJ whole genome shotgun (WGS) entry which is preliminary data.</text>
</comment>
<keyword evidence="3" id="KW-1185">Reference proteome</keyword>
<organism evidence="2 3">
    <name type="scientific">Geodermatophilus arenarius</name>
    <dbReference type="NCBI Taxonomy" id="1137990"/>
    <lineage>
        <taxon>Bacteria</taxon>
        <taxon>Bacillati</taxon>
        <taxon>Actinomycetota</taxon>
        <taxon>Actinomycetes</taxon>
        <taxon>Geodermatophilales</taxon>
        <taxon>Geodermatophilaceae</taxon>
        <taxon>Geodermatophilus</taxon>
    </lineage>
</organism>
<dbReference type="InterPro" id="IPR015867">
    <property type="entry name" value="N-reg_PII/ATP_PRibTrfase_C"/>
</dbReference>
<proteinExistence type="inferred from homology"/>
<dbReference type="Proteomes" id="UP001596025">
    <property type="component" value="Unassembled WGS sequence"/>
</dbReference>
<dbReference type="InterPro" id="IPR011322">
    <property type="entry name" value="N-reg_PII-like_a/b"/>
</dbReference>
<dbReference type="SUPFAM" id="SSF54913">
    <property type="entry name" value="GlnB-like"/>
    <property type="match status" value="1"/>
</dbReference>
<accession>A0ABV9LEX0</accession>
<dbReference type="PANTHER" id="PTHR23419:SF8">
    <property type="entry name" value="FI09726P"/>
    <property type="match status" value="1"/>
</dbReference>
<protein>
    <submittedName>
        <fullName evidence="2">Divalent-cation tolerance protein CutA</fullName>
    </submittedName>
</protein>
<dbReference type="InterPro" id="IPR004323">
    <property type="entry name" value="Ion_tolerance_CutA"/>
</dbReference>
<dbReference type="PANTHER" id="PTHR23419">
    <property type="entry name" value="DIVALENT CATION TOLERANCE CUTA-RELATED"/>
    <property type="match status" value="1"/>
</dbReference>